<dbReference type="Proteomes" id="UP000234681">
    <property type="component" value="Chromosome 2"/>
</dbReference>
<organism evidence="1 2">
    <name type="scientific">Rattus norvegicus</name>
    <name type="common">Rat</name>
    <dbReference type="NCBI Taxonomy" id="10116"/>
    <lineage>
        <taxon>Eukaryota</taxon>
        <taxon>Metazoa</taxon>
        <taxon>Chordata</taxon>
        <taxon>Craniata</taxon>
        <taxon>Vertebrata</taxon>
        <taxon>Euteleostomi</taxon>
        <taxon>Mammalia</taxon>
        <taxon>Eutheria</taxon>
        <taxon>Euarchontoglires</taxon>
        <taxon>Glires</taxon>
        <taxon>Rodentia</taxon>
        <taxon>Myomorpha</taxon>
        <taxon>Muroidea</taxon>
        <taxon>Muridae</taxon>
        <taxon>Murinae</taxon>
        <taxon>Rattus</taxon>
    </lineage>
</organism>
<accession>A6I4L0</accession>
<name>A6I4L0_RAT</name>
<dbReference type="EMBL" id="CH473955">
    <property type="protein sequence ID" value="EDM09968.1"/>
    <property type="molecule type" value="Genomic_DNA"/>
</dbReference>
<sequence length="37" mass="4429">MYLTIFYSKCNESQRKRFSSKYSLGRIFSLLSLSDRC</sequence>
<gene>
    <name evidence="1" type="ORF">rCG_44484</name>
</gene>
<reference evidence="2" key="1">
    <citation type="submission" date="2005-09" db="EMBL/GenBank/DDBJ databases">
        <authorList>
            <person name="Mural R.J."/>
            <person name="Li P.W."/>
            <person name="Adams M.D."/>
            <person name="Amanatides P.G."/>
            <person name="Baden-Tillson H."/>
            <person name="Barnstead M."/>
            <person name="Chin S.H."/>
            <person name="Dew I."/>
            <person name="Evans C.A."/>
            <person name="Ferriera S."/>
            <person name="Flanigan M."/>
            <person name="Fosler C."/>
            <person name="Glodek A."/>
            <person name="Gu Z."/>
            <person name="Holt R.A."/>
            <person name="Jennings D."/>
            <person name="Kraft C.L."/>
            <person name="Lu F."/>
            <person name="Nguyen T."/>
            <person name="Nusskern D.R."/>
            <person name="Pfannkoch C.M."/>
            <person name="Sitter C."/>
            <person name="Sutton G.G."/>
            <person name="Venter J.C."/>
            <person name="Wang Z."/>
            <person name="Woodage T."/>
            <person name="Zheng X.H."/>
            <person name="Zhong F."/>
        </authorList>
    </citation>
    <scope>NUCLEOTIDE SEQUENCE [LARGE SCALE GENOMIC DNA]</scope>
    <source>
        <strain>BN</strain>
        <strain evidence="2">Sprague-Dawley</strain>
    </source>
</reference>
<evidence type="ECO:0000313" key="1">
    <source>
        <dbReference type="EMBL" id="EDM09968.1"/>
    </source>
</evidence>
<protein>
    <submittedName>
        <fullName evidence="1">RCG44484</fullName>
    </submittedName>
</protein>
<dbReference type="AlphaFoldDB" id="A6I4L0"/>
<proteinExistence type="predicted"/>
<evidence type="ECO:0000313" key="2">
    <source>
        <dbReference type="Proteomes" id="UP000234681"/>
    </source>
</evidence>